<dbReference type="OrthoDB" id="10029727at2759"/>
<feature type="region of interest" description="Disordered" evidence="1">
    <location>
        <begin position="112"/>
        <end position="137"/>
    </location>
</feature>
<proteinExistence type="predicted"/>
<name>A0A6P5A9N4_BRABE</name>
<dbReference type="RefSeq" id="XP_019646318.1">
    <property type="nucleotide sequence ID" value="XM_019790759.1"/>
</dbReference>
<feature type="compositionally biased region" description="Polar residues" evidence="1">
    <location>
        <begin position="438"/>
        <end position="454"/>
    </location>
</feature>
<feature type="compositionally biased region" description="Basic and acidic residues" evidence="1">
    <location>
        <begin position="323"/>
        <end position="335"/>
    </location>
</feature>
<feature type="compositionally biased region" description="Basic residues" evidence="1">
    <location>
        <begin position="262"/>
        <end position="274"/>
    </location>
</feature>
<feature type="compositionally biased region" description="Basic and acidic residues" evidence="1">
    <location>
        <begin position="166"/>
        <end position="177"/>
    </location>
</feature>
<dbReference type="RefSeq" id="XP_019646317.1">
    <property type="nucleotide sequence ID" value="XM_019790758.1"/>
</dbReference>
<accession>A0A6P5A9N4</accession>
<keyword evidence="2" id="KW-1185">Reference proteome</keyword>
<feature type="region of interest" description="Disordered" evidence="1">
    <location>
        <begin position="350"/>
        <end position="496"/>
    </location>
</feature>
<feature type="compositionally biased region" description="Basic and acidic residues" evidence="1">
    <location>
        <begin position="355"/>
        <end position="364"/>
    </location>
</feature>
<gene>
    <name evidence="3 4" type="primary">LOC109486852</name>
</gene>
<sequence>MSNSKSKKESYALRQQKYSNAIIRGRRHVPTPEAVPPSSLLDAPPLSPVPLPSLPRERIPKWDNPPRLVTNLNRKQPAPQGGFTAANRYAKTPTHPDENATVFEEYAERMNDIQQKQNNMGEGKRPRKPSRRPQTPALVSMMMGSRNDENMTEMDCYVATMDSKKKVREPMGADKTRARTARKHAAKTPTLKSVEEQQVFSLGRYEERNPTKAVLNDWMDHLKEEFNSTDPAGAPTPTMDKQADCGAAVVEQVMEADTNHEAKKKKKKNKKKQKTRVETPPDYTANVGLDNVSMTSLEARDLDWQDEGRVRSCYKTSPQPGHLSREADTPTIQDKTKDWMYFIRKAGLEEMMESDPTRNKDRRTPVQGKATKNKHKARKERLVLPSLTSDPGLMLQGTKLHTPGVSLPSIGDGVLSTAARPNIPDEDMGTQLPPLQFGTKQVGKTTSETVTFKQPSDKSKVRSTKRRQKTDRASLKDKKSQKRRHKSPNPSSPDFP</sequence>
<feature type="region of interest" description="Disordered" evidence="1">
    <location>
        <begin position="310"/>
        <end position="335"/>
    </location>
</feature>
<feature type="region of interest" description="Disordered" evidence="1">
    <location>
        <begin position="166"/>
        <end position="194"/>
    </location>
</feature>
<protein>
    <submittedName>
        <fullName evidence="3 4">Uncharacterized protein LOC109486852</fullName>
    </submittedName>
</protein>
<organism evidence="2 4">
    <name type="scientific">Branchiostoma belcheri</name>
    <name type="common">Amphioxus</name>
    <dbReference type="NCBI Taxonomy" id="7741"/>
    <lineage>
        <taxon>Eukaryota</taxon>
        <taxon>Metazoa</taxon>
        <taxon>Chordata</taxon>
        <taxon>Cephalochordata</taxon>
        <taxon>Leptocardii</taxon>
        <taxon>Amphioxiformes</taxon>
        <taxon>Branchiostomatidae</taxon>
        <taxon>Branchiostoma</taxon>
    </lineage>
</organism>
<dbReference type="KEGG" id="bbel:109486852"/>
<evidence type="ECO:0000313" key="3">
    <source>
        <dbReference type="RefSeq" id="XP_019646317.1"/>
    </source>
</evidence>
<evidence type="ECO:0000313" key="4">
    <source>
        <dbReference type="RefSeq" id="XP_019646318.1"/>
    </source>
</evidence>
<feature type="region of interest" description="Disordered" evidence="1">
    <location>
        <begin position="19"/>
        <end position="98"/>
    </location>
</feature>
<dbReference type="GeneID" id="109486852"/>
<evidence type="ECO:0000256" key="1">
    <source>
        <dbReference type="SAM" id="MobiDB-lite"/>
    </source>
</evidence>
<dbReference type="Proteomes" id="UP000515135">
    <property type="component" value="Unplaced"/>
</dbReference>
<dbReference type="AlphaFoldDB" id="A0A6P5A9N4"/>
<feature type="region of interest" description="Disordered" evidence="1">
    <location>
        <begin position="254"/>
        <end position="290"/>
    </location>
</feature>
<reference evidence="3 4" key="1">
    <citation type="submission" date="2025-04" db="UniProtKB">
        <authorList>
            <consortium name="RefSeq"/>
        </authorList>
    </citation>
    <scope>IDENTIFICATION</scope>
    <source>
        <tissue evidence="3 4">Gonad</tissue>
    </source>
</reference>
<evidence type="ECO:0000313" key="2">
    <source>
        <dbReference type="Proteomes" id="UP000515135"/>
    </source>
</evidence>